<dbReference type="SUPFAM" id="SSF89796">
    <property type="entry name" value="CoA-transferase family III (CaiB/BaiF)"/>
    <property type="match status" value="1"/>
</dbReference>
<proteinExistence type="predicted"/>
<keyword evidence="1 2" id="KW-0808">Transferase</keyword>
<dbReference type="InterPro" id="IPR050483">
    <property type="entry name" value="CoA-transferase_III_domain"/>
</dbReference>
<evidence type="ECO:0000313" key="3">
    <source>
        <dbReference type="Proteomes" id="UP001056648"/>
    </source>
</evidence>
<dbReference type="Proteomes" id="UP001056648">
    <property type="component" value="Chromosome 1"/>
</dbReference>
<protein>
    <submittedName>
        <fullName evidence="2">CoA transferase</fullName>
    </submittedName>
</protein>
<dbReference type="Pfam" id="PF02515">
    <property type="entry name" value="CoA_transf_3"/>
    <property type="match status" value="1"/>
</dbReference>
<sequence>MLRDALHGLTVIDFTQIGAGPTCTMLLADMGARVIKVEPPGGELGRGLGPGWIGDDAALFHGFNRNKLGVALDLKAPDGIAVARRLSAGADIVVESMRPGVMDRLGLGYAALAEAHPSLIYCSISAYGQHGPYAHRAGVDGIMQADSGLMSLIGTPDGEPCKVQAPVVDVMTGYVACMGILAKLAQRSRDGQGGHLDVSLFNAALALQQSSLTSFCADGQAPQRVGSAAPYSAPNQAFRTADGWLMVAAYMPERWRRLCEVLGLQTLADDPRFATSPLRVANRAAMVDALSRAFGTRPTDTWLALLQQADILCAPVATYDDVMAHPQLAANGMLQTVPHPTLGGIRMPGFPINSARENARPARPAPACGEHTEAVLGQLGYSGDDIARLRASGAIHCADVADSAATAA</sequence>
<evidence type="ECO:0000256" key="1">
    <source>
        <dbReference type="ARBA" id="ARBA00022679"/>
    </source>
</evidence>
<dbReference type="Gene3D" id="3.40.50.10540">
    <property type="entry name" value="Crotonobetainyl-coa:carnitine coa-transferase, domain 1"/>
    <property type="match status" value="1"/>
</dbReference>
<dbReference type="PANTHER" id="PTHR48207">
    <property type="entry name" value="SUCCINATE--HYDROXYMETHYLGLUTARATE COA-TRANSFERASE"/>
    <property type="match status" value="1"/>
</dbReference>
<dbReference type="Gene3D" id="3.30.1540.10">
    <property type="entry name" value="formyl-coa transferase, domain 3"/>
    <property type="match status" value="1"/>
</dbReference>
<dbReference type="RefSeq" id="WP_252252127.1">
    <property type="nucleotide sequence ID" value="NZ_CP098735.1"/>
</dbReference>
<gene>
    <name evidence="2" type="ORF">NDR89_02680</name>
</gene>
<dbReference type="InterPro" id="IPR044855">
    <property type="entry name" value="CoA-Trfase_III_dom3_sf"/>
</dbReference>
<reference evidence="2" key="1">
    <citation type="submission" date="2022-06" db="EMBL/GenBank/DDBJ databases">
        <title>Complete genome sequence and characterization of Cupriavidus gilardii QJ1 isolated from contaminating cells.</title>
        <authorList>
            <person name="Qi J."/>
        </authorList>
    </citation>
    <scope>NUCLEOTIDE SEQUENCE</scope>
    <source>
        <strain evidence="2">QJ1</strain>
    </source>
</reference>
<evidence type="ECO:0000313" key="2">
    <source>
        <dbReference type="EMBL" id="USE77973.1"/>
    </source>
</evidence>
<keyword evidence="3" id="KW-1185">Reference proteome</keyword>
<name>A0ABY4VLS5_9BURK</name>
<dbReference type="InterPro" id="IPR003673">
    <property type="entry name" value="CoA-Trfase_fam_III"/>
</dbReference>
<dbReference type="InterPro" id="IPR023606">
    <property type="entry name" value="CoA-Trfase_III_dom_1_sf"/>
</dbReference>
<dbReference type="GO" id="GO:0016740">
    <property type="term" value="F:transferase activity"/>
    <property type="evidence" value="ECO:0007669"/>
    <property type="project" value="UniProtKB-KW"/>
</dbReference>
<organism evidence="2 3">
    <name type="scientific">Cupriavidus gilardii</name>
    <dbReference type="NCBI Taxonomy" id="82541"/>
    <lineage>
        <taxon>Bacteria</taxon>
        <taxon>Pseudomonadati</taxon>
        <taxon>Pseudomonadota</taxon>
        <taxon>Betaproteobacteria</taxon>
        <taxon>Burkholderiales</taxon>
        <taxon>Burkholderiaceae</taxon>
        <taxon>Cupriavidus</taxon>
    </lineage>
</organism>
<accession>A0ABY4VLS5</accession>
<dbReference type="EMBL" id="CP098735">
    <property type="protein sequence ID" value="USE77973.1"/>
    <property type="molecule type" value="Genomic_DNA"/>
</dbReference>
<dbReference type="PANTHER" id="PTHR48207:SF4">
    <property type="entry name" value="BLL6097 PROTEIN"/>
    <property type="match status" value="1"/>
</dbReference>